<keyword evidence="2 4" id="KW-0238">DNA-binding</keyword>
<dbReference type="GO" id="GO:0000976">
    <property type="term" value="F:transcription cis-regulatory region binding"/>
    <property type="evidence" value="ECO:0007669"/>
    <property type="project" value="TreeGrafter"/>
</dbReference>
<dbReference type="SUPFAM" id="SSF48498">
    <property type="entry name" value="Tetracyclin repressor-like, C-terminal domain"/>
    <property type="match status" value="1"/>
</dbReference>
<dbReference type="PRINTS" id="PR00455">
    <property type="entry name" value="HTHTETR"/>
</dbReference>
<accession>A0A1G9TZC1</accession>
<dbReference type="RefSeq" id="WP_092637231.1">
    <property type="nucleotide sequence ID" value="NZ_FNID01000001.1"/>
</dbReference>
<dbReference type="OrthoDB" id="9785164at2"/>
<protein>
    <submittedName>
        <fullName evidence="6">Transcriptional regulator, TetR family</fullName>
    </submittedName>
</protein>
<proteinExistence type="predicted"/>
<feature type="DNA-binding region" description="H-T-H motif" evidence="4">
    <location>
        <begin position="32"/>
        <end position="51"/>
    </location>
</feature>
<keyword evidence="7" id="KW-1185">Reference proteome</keyword>
<dbReference type="STRING" id="258515.SAMN05192585_10119"/>
<organism evidence="6 7">
    <name type="scientific">Acetanaerobacterium elongatum</name>
    <dbReference type="NCBI Taxonomy" id="258515"/>
    <lineage>
        <taxon>Bacteria</taxon>
        <taxon>Bacillati</taxon>
        <taxon>Bacillota</taxon>
        <taxon>Clostridia</taxon>
        <taxon>Eubacteriales</taxon>
        <taxon>Oscillospiraceae</taxon>
        <taxon>Acetanaerobacterium</taxon>
    </lineage>
</organism>
<dbReference type="Proteomes" id="UP000199182">
    <property type="component" value="Unassembled WGS sequence"/>
</dbReference>
<evidence type="ECO:0000313" key="7">
    <source>
        <dbReference type="Proteomes" id="UP000199182"/>
    </source>
</evidence>
<gene>
    <name evidence="6" type="ORF">SAMN05192585_10119</name>
</gene>
<evidence type="ECO:0000256" key="3">
    <source>
        <dbReference type="ARBA" id="ARBA00023163"/>
    </source>
</evidence>
<dbReference type="AlphaFoldDB" id="A0A1G9TZC1"/>
<dbReference type="PANTHER" id="PTHR30055">
    <property type="entry name" value="HTH-TYPE TRANSCRIPTIONAL REGULATOR RUTR"/>
    <property type="match status" value="1"/>
</dbReference>
<name>A0A1G9TZC1_9FIRM</name>
<dbReference type="EMBL" id="FNID01000001">
    <property type="protein sequence ID" value="SDM52625.1"/>
    <property type="molecule type" value="Genomic_DNA"/>
</dbReference>
<dbReference type="InterPro" id="IPR001647">
    <property type="entry name" value="HTH_TetR"/>
</dbReference>
<dbReference type="InterPro" id="IPR050109">
    <property type="entry name" value="HTH-type_TetR-like_transc_reg"/>
</dbReference>
<evidence type="ECO:0000256" key="1">
    <source>
        <dbReference type="ARBA" id="ARBA00023015"/>
    </source>
</evidence>
<dbReference type="Pfam" id="PF00440">
    <property type="entry name" value="TetR_N"/>
    <property type="match status" value="1"/>
</dbReference>
<dbReference type="InterPro" id="IPR009057">
    <property type="entry name" value="Homeodomain-like_sf"/>
</dbReference>
<feature type="domain" description="HTH tetR-type" evidence="5">
    <location>
        <begin position="9"/>
        <end position="69"/>
    </location>
</feature>
<evidence type="ECO:0000256" key="2">
    <source>
        <dbReference type="ARBA" id="ARBA00023125"/>
    </source>
</evidence>
<sequence length="194" mass="21895">MNKREEQRNKRREQILSCSLDLFTSRGYEATKIRDIAERLNISTGLFFNYFESKEKVYEELVQIGTQAPKSLLMQSIGISSPIVVFEQMAGYILDALRQDLFTSRMFLLMAQAMKSEGTPEGVRRIVSDFDMVGPAAELIKKGQELGEIREGDPVALSATFWGAVQGTAENLAIYPELPLPKAEWLVDILRAKK</sequence>
<dbReference type="PANTHER" id="PTHR30055:SF234">
    <property type="entry name" value="HTH-TYPE TRANSCRIPTIONAL REGULATOR BETI"/>
    <property type="match status" value="1"/>
</dbReference>
<dbReference type="PROSITE" id="PS50977">
    <property type="entry name" value="HTH_TETR_2"/>
    <property type="match status" value="1"/>
</dbReference>
<reference evidence="6 7" key="1">
    <citation type="submission" date="2016-10" db="EMBL/GenBank/DDBJ databases">
        <authorList>
            <person name="de Groot N.N."/>
        </authorList>
    </citation>
    <scope>NUCLEOTIDE SEQUENCE [LARGE SCALE GENOMIC DNA]</scope>
    <source>
        <strain evidence="6 7">CGMCC 1.5012</strain>
    </source>
</reference>
<dbReference type="Gene3D" id="1.10.357.10">
    <property type="entry name" value="Tetracycline Repressor, domain 2"/>
    <property type="match status" value="1"/>
</dbReference>
<keyword evidence="1" id="KW-0805">Transcription regulation</keyword>
<dbReference type="InterPro" id="IPR036271">
    <property type="entry name" value="Tet_transcr_reg_TetR-rel_C_sf"/>
</dbReference>
<evidence type="ECO:0000259" key="5">
    <source>
        <dbReference type="PROSITE" id="PS50977"/>
    </source>
</evidence>
<dbReference type="GO" id="GO:0003700">
    <property type="term" value="F:DNA-binding transcription factor activity"/>
    <property type="evidence" value="ECO:0007669"/>
    <property type="project" value="TreeGrafter"/>
</dbReference>
<keyword evidence="3" id="KW-0804">Transcription</keyword>
<dbReference type="SUPFAM" id="SSF46689">
    <property type="entry name" value="Homeodomain-like"/>
    <property type="match status" value="1"/>
</dbReference>
<evidence type="ECO:0000256" key="4">
    <source>
        <dbReference type="PROSITE-ProRule" id="PRU00335"/>
    </source>
</evidence>
<evidence type="ECO:0000313" key="6">
    <source>
        <dbReference type="EMBL" id="SDM52625.1"/>
    </source>
</evidence>